<sequence length="71" mass="8123">MPHFTYELCNRSKNVPWPTWMPSECRKWVACEPQQSATSVHAKATRPRLRVRSSAFLAAISLHFRALSLAP</sequence>
<dbReference type="PaxDb" id="39947-A0A0P0VTT7"/>
<evidence type="ECO:0000313" key="2">
    <source>
        <dbReference type="Proteomes" id="UP000059680"/>
    </source>
</evidence>
<dbReference type="EMBL" id="AP014959">
    <property type="protein sequence ID" value="BAS82594.1"/>
    <property type="molecule type" value="Genomic_DNA"/>
</dbReference>
<gene>
    <name evidence="1" type="ordered locus">Os03g0178150</name>
    <name evidence="1" type="ORF">OSNPB_030178150</name>
</gene>
<accession>A0A0P0VTT7</accession>
<dbReference type="Proteomes" id="UP000059680">
    <property type="component" value="Chromosome 3"/>
</dbReference>
<keyword evidence="2" id="KW-1185">Reference proteome</keyword>
<feature type="non-terminal residue" evidence="1">
    <location>
        <position position="71"/>
    </location>
</feature>
<reference evidence="1 2" key="2">
    <citation type="journal article" date="2013" name="Plant Cell Physiol.">
        <title>Rice Annotation Project Database (RAP-DB): an integrative and interactive database for rice genomics.</title>
        <authorList>
            <person name="Sakai H."/>
            <person name="Lee S.S."/>
            <person name="Tanaka T."/>
            <person name="Numa H."/>
            <person name="Kim J."/>
            <person name="Kawahara Y."/>
            <person name="Wakimoto H."/>
            <person name="Yang C.C."/>
            <person name="Iwamoto M."/>
            <person name="Abe T."/>
            <person name="Yamada Y."/>
            <person name="Muto A."/>
            <person name="Inokuchi H."/>
            <person name="Ikemura T."/>
            <person name="Matsumoto T."/>
            <person name="Sasaki T."/>
            <person name="Itoh T."/>
        </authorList>
    </citation>
    <scope>NUCLEOTIDE SEQUENCE [LARGE SCALE GENOMIC DNA]</scope>
    <source>
        <strain evidence="2">cv. Nipponbare</strain>
    </source>
</reference>
<name>A0A0P0VTT7_ORYSJ</name>
<dbReference type="AlphaFoldDB" id="A0A0P0VTT7"/>
<dbReference type="Gramene" id="Os03t0178150-00">
    <property type="protein sequence ID" value="Os03t0178150-00"/>
    <property type="gene ID" value="Os03g0178150"/>
</dbReference>
<dbReference type="InParanoid" id="A0A0P0VTT7"/>
<organism evidence="1 2">
    <name type="scientific">Oryza sativa subsp. japonica</name>
    <name type="common">Rice</name>
    <dbReference type="NCBI Taxonomy" id="39947"/>
    <lineage>
        <taxon>Eukaryota</taxon>
        <taxon>Viridiplantae</taxon>
        <taxon>Streptophyta</taxon>
        <taxon>Embryophyta</taxon>
        <taxon>Tracheophyta</taxon>
        <taxon>Spermatophyta</taxon>
        <taxon>Magnoliopsida</taxon>
        <taxon>Liliopsida</taxon>
        <taxon>Poales</taxon>
        <taxon>Poaceae</taxon>
        <taxon>BOP clade</taxon>
        <taxon>Oryzoideae</taxon>
        <taxon>Oryzeae</taxon>
        <taxon>Oryzinae</taxon>
        <taxon>Oryza</taxon>
        <taxon>Oryza sativa</taxon>
    </lineage>
</organism>
<reference evidence="1 2" key="3">
    <citation type="journal article" date="2013" name="Rice">
        <title>Improvement of the Oryza sativa Nipponbare reference genome using next generation sequence and optical map data.</title>
        <authorList>
            <person name="Kawahara Y."/>
            <person name="de la Bastide M."/>
            <person name="Hamilton J.P."/>
            <person name="Kanamori H."/>
            <person name="McCombie W.R."/>
            <person name="Ouyang S."/>
            <person name="Schwartz D.C."/>
            <person name="Tanaka T."/>
            <person name="Wu J."/>
            <person name="Zhou S."/>
            <person name="Childs K.L."/>
            <person name="Davidson R.M."/>
            <person name="Lin H."/>
            <person name="Quesada-Ocampo L."/>
            <person name="Vaillancourt B."/>
            <person name="Sakai H."/>
            <person name="Lee S.S."/>
            <person name="Kim J."/>
            <person name="Numa H."/>
            <person name="Itoh T."/>
            <person name="Buell C.R."/>
            <person name="Matsumoto T."/>
        </authorList>
    </citation>
    <scope>NUCLEOTIDE SEQUENCE [LARGE SCALE GENOMIC DNA]</scope>
    <source>
        <strain evidence="2">cv. Nipponbare</strain>
    </source>
</reference>
<evidence type="ECO:0000313" key="1">
    <source>
        <dbReference type="EMBL" id="BAS82594.1"/>
    </source>
</evidence>
<reference evidence="2" key="1">
    <citation type="journal article" date="2005" name="Nature">
        <title>The map-based sequence of the rice genome.</title>
        <authorList>
            <consortium name="International rice genome sequencing project (IRGSP)"/>
            <person name="Matsumoto T."/>
            <person name="Wu J."/>
            <person name="Kanamori H."/>
            <person name="Katayose Y."/>
            <person name="Fujisawa M."/>
            <person name="Namiki N."/>
            <person name="Mizuno H."/>
            <person name="Yamamoto K."/>
            <person name="Antonio B.A."/>
            <person name="Baba T."/>
            <person name="Sakata K."/>
            <person name="Nagamura Y."/>
            <person name="Aoki H."/>
            <person name="Arikawa K."/>
            <person name="Arita K."/>
            <person name="Bito T."/>
            <person name="Chiden Y."/>
            <person name="Fujitsuka N."/>
            <person name="Fukunaka R."/>
            <person name="Hamada M."/>
            <person name="Harada C."/>
            <person name="Hayashi A."/>
            <person name="Hijishita S."/>
            <person name="Honda M."/>
            <person name="Hosokawa S."/>
            <person name="Ichikawa Y."/>
            <person name="Idonuma A."/>
            <person name="Iijima M."/>
            <person name="Ikeda M."/>
            <person name="Ikeno M."/>
            <person name="Ito K."/>
            <person name="Ito S."/>
            <person name="Ito T."/>
            <person name="Ito Y."/>
            <person name="Ito Y."/>
            <person name="Iwabuchi A."/>
            <person name="Kamiya K."/>
            <person name="Karasawa W."/>
            <person name="Kurita K."/>
            <person name="Katagiri S."/>
            <person name="Kikuta A."/>
            <person name="Kobayashi H."/>
            <person name="Kobayashi N."/>
            <person name="Machita K."/>
            <person name="Maehara T."/>
            <person name="Masukawa M."/>
            <person name="Mizubayashi T."/>
            <person name="Mukai Y."/>
            <person name="Nagasaki H."/>
            <person name="Nagata Y."/>
            <person name="Naito S."/>
            <person name="Nakashima M."/>
            <person name="Nakama Y."/>
            <person name="Nakamichi Y."/>
            <person name="Nakamura M."/>
            <person name="Meguro A."/>
            <person name="Negishi M."/>
            <person name="Ohta I."/>
            <person name="Ohta T."/>
            <person name="Okamoto M."/>
            <person name="Ono N."/>
            <person name="Saji S."/>
            <person name="Sakaguchi M."/>
            <person name="Sakai K."/>
            <person name="Shibata M."/>
            <person name="Shimokawa T."/>
            <person name="Song J."/>
            <person name="Takazaki Y."/>
            <person name="Terasawa K."/>
            <person name="Tsugane M."/>
            <person name="Tsuji K."/>
            <person name="Ueda S."/>
            <person name="Waki K."/>
            <person name="Yamagata H."/>
            <person name="Yamamoto M."/>
            <person name="Yamamoto S."/>
            <person name="Yamane H."/>
            <person name="Yoshiki S."/>
            <person name="Yoshihara R."/>
            <person name="Yukawa K."/>
            <person name="Zhong H."/>
            <person name="Yano M."/>
            <person name="Yuan Q."/>
            <person name="Ouyang S."/>
            <person name="Liu J."/>
            <person name="Jones K.M."/>
            <person name="Gansberger K."/>
            <person name="Moffat K."/>
            <person name="Hill J."/>
            <person name="Bera J."/>
            <person name="Fadrosh D."/>
            <person name="Jin S."/>
            <person name="Johri S."/>
            <person name="Kim M."/>
            <person name="Overton L."/>
            <person name="Reardon M."/>
            <person name="Tsitrin T."/>
            <person name="Vuong H."/>
            <person name="Weaver B."/>
            <person name="Ciecko A."/>
            <person name="Tallon L."/>
            <person name="Jackson J."/>
            <person name="Pai G."/>
            <person name="Aken S.V."/>
            <person name="Utterback T."/>
            <person name="Reidmuller S."/>
            <person name="Feldblyum T."/>
            <person name="Hsiao J."/>
            <person name="Zismann V."/>
            <person name="Iobst S."/>
            <person name="de Vazeille A.R."/>
            <person name="Buell C.R."/>
            <person name="Ying K."/>
            <person name="Li Y."/>
            <person name="Lu T."/>
            <person name="Huang Y."/>
            <person name="Zhao Q."/>
            <person name="Feng Q."/>
            <person name="Zhang L."/>
            <person name="Zhu J."/>
            <person name="Weng Q."/>
            <person name="Mu J."/>
            <person name="Lu Y."/>
            <person name="Fan D."/>
            <person name="Liu Y."/>
            <person name="Guan J."/>
            <person name="Zhang Y."/>
            <person name="Yu S."/>
            <person name="Liu X."/>
            <person name="Zhang Y."/>
            <person name="Hong G."/>
            <person name="Han B."/>
            <person name="Choisne N."/>
            <person name="Demange N."/>
            <person name="Orjeda G."/>
            <person name="Samain S."/>
            <person name="Cattolico L."/>
            <person name="Pelletier E."/>
            <person name="Couloux A."/>
            <person name="Segurens B."/>
            <person name="Wincker P."/>
            <person name="D'Hont A."/>
            <person name="Scarpelli C."/>
            <person name="Weissenbach J."/>
            <person name="Salanoubat M."/>
            <person name="Quetier F."/>
            <person name="Yu Y."/>
            <person name="Kim H.R."/>
            <person name="Rambo T."/>
            <person name="Currie J."/>
            <person name="Collura K."/>
            <person name="Luo M."/>
            <person name="Yang T."/>
            <person name="Ammiraju J.S.S."/>
            <person name="Engler F."/>
            <person name="Soderlund C."/>
            <person name="Wing R.A."/>
            <person name="Palmer L.E."/>
            <person name="de la Bastide M."/>
            <person name="Spiegel L."/>
            <person name="Nascimento L."/>
            <person name="Zutavern T."/>
            <person name="O'Shaughnessy A."/>
            <person name="Dike S."/>
            <person name="Dedhia N."/>
            <person name="Preston R."/>
            <person name="Balija V."/>
            <person name="McCombie W.R."/>
            <person name="Chow T."/>
            <person name="Chen H."/>
            <person name="Chung M."/>
            <person name="Chen C."/>
            <person name="Shaw J."/>
            <person name="Wu H."/>
            <person name="Hsiao K."/>
            <person name="Chao Y."/>
            <person name="Chu M."/>
            <person name="Cheng C."/>
            <person name="Hour A."/>
            <person name="Lee P."/>
            <person name="Lin S."/>
            <person name="Lin Y."/>
            <person name="Liou J."/>
            <person name="Liu S."/>
            <person name="Hsing Y."/>
            <person name="Raghuvanshi S."/>
            <person name="Mohanty A."/>
            <person name="Bharti A.K."/>
            <person name="Gaur A."/>
            <person name="Gupta V."/>
            <person name="Kumar D."/>
            <person name="Ravi V."/>
            <person name="Vij S."/>
            <person name="Kapur A."/>
            <person name="Khurana P."/>
            <person name="Khurana P."/>
            <person name="Khurana J.P."/>
            <person name="Tyagi A.K."/>
            <person name="Gaikwad K."/>
            <person name="Singh A."/>
            <person name="Dalal V."/>
            <person name="Srivastava S."/>
            <person name="Dixit A."/>
            <person name="Pal A.K."/>
            <person name="Ghazi I.A."/>
            <person name="Yadav M."/>
            <person name="Pandit A."/>
            <person name="Bhargava A."/>
            <person name="Sureshbabu K."/>
            <person name="Batra K."/>
            <person name="Sharma T.R."/>
            <person name="Mohapatra T."/>
            <person name="Singh N.K."/>
            <person name="Messing J."/>
            <person name="Nelson A.B."/>
            <person name="Fuks G."/>
            <person name="Kavchok S."/>
            <person name="Keizer G."/>
            <person name="Linton E."/>
            <person name="Llaca V."/>
            <person name="Song R."/>
            <person name="Tanyolac B."/>
            <person name="Young S."/>
            <person name="Ho-Il K."/>
            <person name="Hahn J.H."/>
            <person name="Sangsakoo G."/>
            <person name="Vanavichit A."/>
            <person name="de Mattos Luiz.A.T."/>
            <person name="Zimmer P.D."/>
            <person name="Malone G."/>
            <person name="Dellagostin O."/>
            <person name="de Oliveira A.C."/>
            <person name="Bevan M."/>
            <person name="Bancroft I."/>
            <person name="Minx P."/>
            <person name="Cordum H."/>
            <person name="Wilson R."/>
            <person name="Cheng Z."/>
            <person name="Jin W."/>
            <person name="Jiang J."/>
            <person name="Leong S.A."/>
            <person name="Iwama H."/>
            <person name="Gojobori T."/>
            <person name="Itoh T."/>
            <person name="Niimura Y."/>
            <person name="Fujii Y."/>
            <person name="Habara T."/>
            <person name="Sakai H."/>
            <person name="Sato Y."/>
            <person name="Wilson G."/>
            <person name="Kumar K."/>
            <person name="McCouch S."/>
            <person name="Juretic N."/>
            <person name="Hoen D."/>
            <person name="Wright S."/>
            <person name="Bruskiewich R."/>
            <person name="Bureau T."/>
            <person name="Miyao A."/>
            <person name="Hirochika H."/>
            <person name="Nishikawa T."/>
            <person name="Kadowaki K."/>
            <person name="Sugiura M."/>
            <person name="Burr B."/>
            <person name="Sasaki T."/>
        </authorList>
    </citation>
    <scope>NUCLEOTIDE SEQUENCE [LARGE SCALE GENOMIC DNA]</scope>
    <source>
        <strain evidence="2">cv. Nipponbare</strain>
    </source>
</reference>
<proteinExistence type="predicted"/>
<protein>
    <submittedName>
        <fullName evidence="1">Os03g0178150 protein</fullName>
    </submittedName>
</protein>